<dbReference type="VEuPathDB" id="FungiDB:LCOR_12349.1"/>
<dbReference type="EMBL" id="CBTN010000203">
    <property type="protein sequence ID" value="CDH61574.1"/>
    <property type="molecule type" value="Genomic_DNA"/>
</dbReference>
<gene>
    <name evidence="1" type="ORF">LCOR_12349.1</name>
</gene>
<keyword evidence="2" id="KW-1185">Reference proteome</keyword>
<organism evidence="1 2">
    <name type="scientific">Lichtheimia corymbifera JMRC:FSU:9682</name>
    <dbReference type="NCBI Taxonomy" id="1263082"/>
    <lineage>
        <taxon>Eukaryota</taxon>
        <taxon>Fungi</taxon>
        <taxon>Fungi incertae sedis</taxon>
        <taxon>Mucoromycota</taxon>
        <taxon>Mucoromycotina</taxon>
        <taxon>Mucoromycetes</taxon>
        <taxon>Mucorales</taxon>
        <taxon>Lichtheimiaceae</taxon>
        <taxon>Lichtheimia</taxon>
    </lineage>
</organism>
<dbReference type="Proteomes" id="UP000027586">
    <property type="component" value="Unassembled WGS sequence"/>
</dbReference>
<comment type="caution">
    <text evidence="1">The sequence shown here is derived from an EMBL/GenBank/DDBJ whole genome shotgun (WGS) entry which is preliminary data.</text>
</comment>
<sequence>MIPILPPHERNPQGKERAYHEKSVLVCTDVNTSTTGATTSCCKSPFTLNTGGHAPPTTHRHRPINSTQASRALAAFQGAFPATG</sequence>
<proteinExistence type="predicted"/>
<evidence type="ECO:0000313" key="2">
    <source>
        <dbReference type="Proteomes" id="UP000027586"/>
    </source>
</evidence>
<dbReference type="OrthoDB" id="10493319at2759"/>
<accession>A0A068SH20</accession>
<evidence type="ECO:0000313" key="1">
    <source>
        <dbReference type="EMBL" id="CDH61574.1"/>
    </source>
</evidence>
<dbReference type="AlphaFoldDB" id="A0A068SH20"/>
<protein>
    <submittedName>
        <fullName evidence="1">Uncharacterized protein</fullName>
    </submittedName>
</protein>
<reference evidence="1" key="1">
    <citation type="submission" date="2013-08" db="EMBL/GenBank/DDBJ databases">
        <title>Gene expansion shapes genome architecture in the human pathogen Lichtheimia corymbifera: an evolutionary genomics analysis in the ancient terrestrial Mucorales (Mucoromycotina).</title>
        <authorList>
            <person name="Schwartze V.U."/>
            <person name="Winter S."/>
            <person name="Shelest E."/>
            <person name="Marcet-Houben M."/>
            <person name="Horn F."/>
            <person name="Wehner S."/>
            <person name="Hoffmann K."/>
            <person name="Riege K."/>
            <person name="Sammeth M."/>
            <person name="Nowrousian M."/>
            <person name="Valiante V."/>
            <person name="Linde J."/>
            <person name="Jacobsen I.D."/>
            <person name="Marz M."/>
            <person name="Brakhage A.A."/>
            <person name="Gabaldon T."/>
            <person name="Bocker S."/>
            <person name="Voigt K."/>
        </authorList>
    </citation>
    <scope>NUCLEOTIDE SEQUENCE [LARGE SCALE GENOMIC DNA]</scope>
    <source>
        <strain evidence="1">FSU 9682</strain>
    </source>
</reference>
<name>A0A068SH20_9FUNG</name>